<feature type="compositionally biased region" description="Low complexity" evidence="1">
    <location>
        <begin position="39"/>
        <end position="57"/>
    </location>
</feature>
<feature type="region of interest" description="Disordered" evidence="1">
    <location>
        <begin position="38"/>
        <end position="66"/>
    </location>
</feature>
<accession>A0A9D1JS50</accession>
<dbReference type="Gene3D" id="3.90.1010.20">
    <property type="match status" value="2"/>
</dbReference>
<protein>
    <submittedName>
        <fullName evidence="3">Uncharacterized protein</fullName>
    </submittedName>
</protein>
<dbReference type="PROSITE" id="PS51257">
    <property type="entry name" value="PROKAR_LIPOPROTEIN"/>
    <property type="match status" value="1"/>
</dbReference>
<keyword evidence="2" id="KW-0732">Signal</keyword>
<name>A0A9D1JS50_9FIRM</name>
<feature type="signal peptide" evidence="2">
    <location>
        <begin position="1"/>
        <end position="25"/>
    </location>
</feature>
<dbReference type="Proteomes" id="UP000886741">
    <property type="component" value="Unassembled WGS sequence"/>
</dbReference>
<dbReference type="AlphaFoldDB" id="A0A9D1JS50"/>
<sequence>MKKFFALTMACAMLTGVLSGCGSTAVVHVSDADLLAADTGTTTDETTTETTMEPTETTTEEGETAEVTGAHPVKTGLAVQGSLSSSKSAADGEDGLGQADINIAAVTVNEEGVIESCVIDAVQIKMNFDGAGAITSDLTAPVLSKAERGDDYGMTAASSIGKEWYQQAQALADYVEGKTLDEVLGIAVDESTKPTDADLASSVTISIGGYIGLIEQAYNNATDLGAMSGDALSIAQETSIGDSTSATADALGALSGNVSVAAVTTNNGVITSCVLDGIQPKVEFDATGAVTTDLTGSVSSKNTLGTDYGMSKASAIGKEWNEQAAAFAAYTVGKTADEVTGIAVSETGGAADADLAASCSIAIGGFQSVVAKAAK</sequence>
<gene>
    <name evidence="3" type="ORF">IAA83_00430</name>
</gene>
<reference evidence="3" key="2">
    <citation type="journal article" date="2021" name="PeerJ">
        <title>Extensive microbial diversity within the chicken gut microbiome revealed by metagenomics and culture.</title>
        <authorList>
            <person name="Gilroy R."/>
            <person name="Ravi A."/>
            <person name="Getino M."/>
            <person name="Pursley I."/>
            <person name="Horton D.L."/>
            <person name="Alikhan N.F."/>
            <person name="Baker D."/>
            <person name="Gharbi K."/>
            <person name="Hall N."/>
            <person name="Watson M."/>
            <person name="Adriaenssens E.M."/>
            <person name="Foster-Nyarko E."/>
            <person name="Jarju S."/>
            <person name="Secka A."/>
            <person name="Antonio M."/>
            <person name="Oren A."/>
            <person name="Chaudhuri R.R."/>
            <person name="La Ragione R."/>
            <person name="Hildebrand F."/>
            <person name="Pallen M.J."/>
        </authorList>
    </citation>
    <scope>NUCLEOTIDE SEQUENCE</scope>
    <source>
        <strain evidence="3">ChiBcec16-1751</strain>
    </source>
</reference>
<reference evidence="3" key="1">
    <citation type="submission" date="2020-10" db="EMBL/GenBank/DDBJ databases">
        <authorList>
            <person name="Gilroy R."/>
        </authorList>
    </citation>
    <scope>NUCLEOTIDE SEQUENCE</scope>
    <source>
        <strain evidence="3">ChiBcec16-1751</strain>
    </source>
</reference>
<evidence type="ECO:0000313" key="4">
    <source>
        <dbReference type="Proteomes" id="UP000886741"/>
    </source>
</evidence>
<feature type="chain" id="PRO_5039366662" evidence="2">
    <location>
        <begin position="26"/>
        <end position="375"/>
    </location>
</feature>
<evidence type="ECO:0000256" key="1">
    <source>
        <dbReference type="SAM" id="MobiDB-lite"/>
    </source>
</evidence>
<dbReference type="EMBL" id="DVJJ01000011">
    <property type="protein sequence ID" value="HIS63820.1"/>
    <property type="molecule type" value="Genomic_DNA"/>
</dbReference>
<comment type="caution">
    <text evidence="3">The sequence shown here is derived from an EMBL/GenBank/DDBJ whole genome shotgun (WGS) entry which is preliminary data.</text>
</comment>
<evidence type="ECO:0000256" key="2">
    <source>
        <dbReference type="SAM" id="SignalP"/>
    </source>
</evidence>
<evidence type="ECO:0000313" key="3">
    <source>
        <dbReference type="EMBL" id="HIS63820.1"/>
    </source>
</evidence>
<organism evidence="3 4">
    <name type="scientific">Candidatus Avoscillospira avistercoris</name>
    <dbReference type="NCBI Taxonomy" id="2840707"/>
    <lineage>
        <taxon>Bacteria</taxon>
        <taxon>Bacillati</taxon>
        <taxon>Bacillota</taxon>
        <taxon>Clostridia</taxon>
        <taxon>Eubacteriales</taxon>
        <taxon>Oscillospiraceae</taxon>
        <taxon>Oscillospiraceae incertae sedis</taxon>
        <taxon>Candidatus Avoscillospira</taxon>
    </lineage>
</organism>
<proteinExistence type="predicted"/>